<feature type="compositionally biased region" description="Polar residues" evidence="1">
    <location>
        <begin position="52"/>
        <end position="62"/>
    </location>
</feature>
<name>A0A8S0VTU5_CYCAE</name>
<evidence type="ECO:0000313" key="3">
    <source>
        <dbReference type="EMBL" id="CAA7269089.1"/>
    </source>
</evidence>
<keyword evidence="4" id="KW-1185">Reference proteome</keyword>
<dbReference type="AlphaFoldDB" id="A0A8S0VTU5"/>
<dbReference type="InterPro" id="IPR040976">
    <property type="entry name" value="Pkinase_fungal"/>
</dbReference>
<evidence type="ECO:0000256" key="1">
    <source>
        <dbReference type="SAM" id="MobiDB-lite"/>
    </source>
</evidence>
<reference evidence="3 4" key="1">
    <citation type="submission" date="2020-01" db="EMBL/GenBank/DDBJ databases">
        <authorList>
            <person name="Gupta K D."/>
        </authorList>
    </citation>
    <scope>NUCLEOTIDE SEQUENCE [LARGE SCALE GENOMIC DNA]</scope>
</reference>
<organism evidence="3 4">
    <name type="scientific">Cyclocybe aegerita</name>
    <name type="common">Black poplar mushroom</name>
    <name type="synonym">Agrocybe aegerita</name>
    <dbReference type="NCBI Taxonomy" id="1973307"/>
    <lineage>
        <taxon>Eukaryota</taxon>
        <taxon>Fungi</taxon>
        <taxon>Dikarya</taxon>
        <taxon>Basidiomycota</taxon>
        <taxon>Agaricomycotina</taxon>
        <taxon>Agaricomycetes</taxon>
        <taxon>Agaricomycetidae</taxon>
        <taxon>Agaricales</taxon>
        <taxon>Agaricineae</taxon>
        <taxon>Bolbitiaceae</taxon>
        <taxon>Cyclocybe</taxon>
    </lineage>
</organism>
<sequence length="477" mass="53865">MVKNRAITTSLSMNSTLTFDPISPISNSSHELSGGTIHKHTPSSIEDERCASPSNSESTSAGRSMKLSDGSDSGYATSNPSVGQQPSEETVILTDSQKARASWRTPGHKPCCNVLYKISDGFTLEKVDLMLELPLLLSNVTNERMTAFVPLQLSEFKEPKDMMEVVADAFEGHRRANVKFGYTHSAITDETVVINAHTGFGMLVDWDLAGNNVNSRLSRSGTCYFESIGLLKDPCRKVMLQDNLESFFYVTLYSALKFVRNNHCVCDTHLIIQAIFKNQTAGNCTMPGYTKRQMIRERGYIRPDFKFTKNAGLNRWHRGAAFEEYYTWLDRWQPVAAAIWKLEDKLPARPLKGTMLYDHSYLAALFDEAIATPDEVNSIALLAAASTRVVHPWEEAGWEKLTPAEKFDKVPSTEYRRQLWWEKVGLPLWKEIVLPELSALPIELSVEHEDDDREPYEPDDGEIEDDDPYVPYEPYIV</sequence>
<evidence type="ECO:0000259" key="2">
    <source>
        <dbReference type="Pfam" id="PF17667"/>
    </source>
</evidence>
<proteinExistence type="predicted"/>
<feature type="compositionally biased region" description="Polar residues" evidence="1">
    <location>
        <begin position="70"/>
        <end position="96"/>
    </location>
</feature>
<gene>
    <name evidence="3" type="ORF">AAE3_LOCUS11351</name>
</gene>
<feature type="region of interest" description="Disordered" evidence="1">
    <location>
        <begin position="445"/>
        <end position="470"/>
    </location>
</feature>
<feature type="domain" description="Fungal-type protein kinase" evidence="2">
    <location>
        <begin position="151"/>
        <end position="253"/>
    </location>
</feature>
<dbReference type="EMBL" id="CACVBS010000074">
    <property type="protein sequence ID" value="CAA7269089.1"/>
    <property type="molecule type" value="Genomic_DNA"/>
</dbReference>
<protein>
    <recommendedName>
        <fullName evidence="2">Fungal-type protein kinase domain-containing protein</fullName>
    </recommendedName>
</protein>
<comment type="caution">
    <text evidence="3">The sequence shown here is derived from an EMBL/GenBank/DDBJ whole genome shotgun (WGS) entry which is preliminary data.</text>
</comment>
<evidence type="ECO:0000313" key="4">
    <source>
        <dbReference type="Proteomes" id="UP000467700"/>
    </source>
</evidence>
<feature type="region of interest" description="Disordered" evidence="1">
    <location>
        <begin position="26"/>
        <end position="99"/>
    </location>
</feature>
<dbReference type="OrthoDB" id="2747778at2759"/>
<feature type="compositionally biased region" description="Acidic residues" evidence="1">
    <location>
        <begin position="448"/>
        <end position="468"/>
    </location>
</feature>
<dbReference type="Proteomes" id="UP000467700">
    <property type="component" value="Unassembled WGS sequence"/>
</dbReference>
<accession>A0A8S0VTU5</accession>
<dbReference type="Pfam" id="PF17667">
    <property type="entry name" value="Pkinase_fungal"/>
    <property type="match status" value="1"/>
</dbReference>